<name>A0A7X3FI96_9BACL</name>
<evidence type="ECO:0000313" key="3">
    <source>
        <dbReference type="EMBL" id="MVP00161.1"/>
    </source>
</evidence>
<dbReference type="EMBL" id="RHLK01000005">
    <property type="protein sequence ID" value="MVP00161.1"/>
    <property type="molecule type" value="Genomic_DNA"/>
</dbReference>
<dbReference type="Proteomes" id="UP000490800">
    <property type="component" value="Unassembled WGS sequence"/>
</dbReference>
<gene>
    <name evidence="3" type="primary">spoIIIAF</name>
    <name evidence="3" type="ORF">EDM21_11625</name>
</gene>
<dbReference type="Pfam" id="PF09581">
    <property type="entry name" value="Spore_III_AF"/>
    <property type="match status" value="1"/>
</dbReference>
<reference evidence="3 4" key="1">
    <citation type="journal article" date="2019" name="Microorganisms">
        <title>Paenibacillus lutrae sp. nov., A Chitinolytic Species Isolated from A River Otter in Castril Natural Park, Granada, Spain.</title>
        <authorList>
            <person name="Rodriguez M."/>
            <person name="Reina J.C."/>
            <person name="Bejar V."/>
            <person name="Llamas I."/>
        </authorList>
    </citation>
    <scope>NUCLEOTIDE SEQUENCE [LARGE SCALE GENOMIC DNA]</scope>
    <source>
        <strain evidence="3 4">N10</strain>
    </source>
</reference>
<sequence length="327" mass="34504">MDNFQKKSAYLSPKANIYKHRRTSSDSPKGSQRLFAWKEASAVDWLSGWLKTVVALILLATFIELMLPTSKMQRYVRTAMSLFILLTLLSPVLEITRKGWDPGKLLAAAQLEQNQQGLRAAGAGGSSGLKSVSPPAEPASLEAVLQQSDRLKAENQRQAQRLLEEDLAAGMKQELQQQTVYPIRELRVTTELGGKANPSVTRVQIVLDEPDSPAGSPSPSSGGSGTAAADAGGNGAGSTGAGDLPQTGPIAQIEPVAPVARVEISTEPIGGTASGGPADPAEASAAAGRLTAAQQEASARLVKAIQLGWQVDPTHISVQWTKERTKL</sequence>
<dbReference type="OrthoDB" id="2375554at2"/>
<evidence type="ECO:0000313" key="4">
    <source>
        <dbReference type="Proteomes" id="UP000490800"/>
    </source>
</evidence>
<dbReference type="InterPro" id="IPR014245">
    <property type="entry name" value="Spore_III_AF"/>
</dbReference>
<protein>
    <submittedName>
        <fullName evidence="3">Stage III sporulation protein AF</fullName>
    </submittedName>
</protein>
<keyword evidence="2" id="KW-0472">Membrane</keyword>
<feature type="transmembrane region" description="Helical" evidence="2">
    <location>
        <begin position="45"/>
        <end position="63"/>
    </location>
</feature>
<accession>A0A7X3FI96</accession>
<feature type="transmembrane region" description="Helical" evidence="2">
    <location>
        <begin position="75"/>
        <end position="93"/>
    </location>
</feature>
<feature type="region of interest" description="Disordered" evidence="1">
    <location>
        <begin position="119"/>
        <end position="139"/>
    </location>
</feature>
<evidence type="ECO:0000256" key="1">
    <source>
        <dbReference type="SAM" id="MobiDB-lite"/>
    </source>
</evidence>
<keyword evidence="2" id="KW-0812">Transmembrane</keyword>
<dbReference type="AlphaFoldDB" id="A0A7X3FI96"/>
<comment type="caution">
    <text evidence="3">The sequence shown here is derived from an EMBL/GenBank/DDBJ whole genome shotgun (WGS) entry which is preliminary data.</text>
</comment>
<keyword evidence="2" id="KW-1133">Transmembrane helix</keyword>
<evidence type="ECO:0000256" key="2">
    <source>
        <dbReference type="SAM" id="Phobius"/>
    </source>
</evidence>
<feature type="region of interest" description="Disordered" evidence="1">
    <location>
        <begin position="208"/>
        <end position="249"/>
    </location>
</feature>
<dbReference type="NCBIfam" id="TIGR02896">
    <property type="entry name" value="spore_III_AF"/>
    <property type="match status" value="1"/>
</dbReference>
<organism evidence="3 4">
    <name type="scientific">Paenibacillus lutrae</name>
    <dbReference type="NCBI Taxonomy" id="2078573"/>
    <lineage>
        <taxon>Bacteria</taxon>
        <taxon>Bacillati</taxon>
        <taxon>Bacillota</taxon>
        <taxon>Bacilli</taxon>
        <taxon>Bacillales</taxon>
        <taxon>Paenibacillaceae</taxon>
        <taxon>Paenibacillus</taxon>
    </lineage>
</organism>
<proteinExistence type="predicted"/>
<feature type="compositionally biased region" description="Low complexity" evidence="1">
    <location>
        <begin position="212"/>
        <end position="231"/>
    </location>
</feature>
<keyword evidence="4" id="KW-1185">Reference proteome</keyword>